<gene>
    <name evidence="1" type="ORF">S01H4_60475</name>
</gene>
<feature type="non-terminal residue" evidence="1">
    <location>
        <position position="1"/>
    </location>
</feature>
<reference evidence="1" key="1">
    <citation type="journal article" date="2014" name="Front. Microbiol.">
        <title>High frequency of phylogenetically diverse reductive dehalogenase-homologous genes in deep subseafloor sedimentary metagenomes.</title>
        <authorList>
            <person name="Kawai M."/>
            <person name="Futagami T."/>
            <person name="Toyoda A."/>
            <person name="Takaki Y."/>
            <person name="Nishi S."/>
            <person name="Hori S."/>
            <person name="Arai W."/>
            <person name="Tsubouchi T."/>
            <person name="Morono Y."/>
            <person name="Uchiyama I."/>
            <person name="Ito T."/>
            <person name="Fujiyama A."/>
            <person name="Inagaki F."/>
            <person name="Takami H."/>
        </authorList>
    </citation>
    <scope>NUCLEOTIDE SEQUENCE</scope>
    <source>
        <strain evidence="1">Expedition CK06-06</strain>
    </source>
</reference>
<evidence type="ECO:0000313" key="1">
    <source>
        <dbReference type="EMBL" id="GAH16493.1"/>
    </source>
</evidence>
<name>X1F6V0_9ZZZZ</name>
<organism evidence="1">
    <name type="scientific">marine sediment metagenome</name>
    <dbReference type="NCBI Taxonomy" id="412755"/>
    <lineage>
        <taxon>unclassified sequences</taxon>
        <taxon>metagenomes</taxon>
        <taxon>ecological metagenomes</taxon>
    </lineage>
</organism>
<accession>X1F6V0</accession>
<dbReference type="EMBL" id="BART01035670">
    <property type="protein sequence ID" value="GAH16493.1"/>
    <property type="molecule type" value="Genomic_DNA"/>
</dbReference>
<dbReference type="AlphaFoldDB" id="X1F6V0"/>
<comment type="caution">
    <text evidence="1">The sequence shown here is derived from an EMBL/GenBank/DDBJ whole genome shotgun (WGS) entry which is preliminary data.</text>
</comment>
<sequence>AFFEWGLFEYYNESISDYQQTQYYILLNKENYSLFNGIKKRIASPF</sequence>
<proteinExistence type="predicted"/>
<protein>
    <submittedName>
        <fullName evidence="1">Uncharacterized protein</fullName>
    </submittedName>
</protein>